<evidence type="ECO:0000313" key="11">
    <source>
        <dbReference type="EMBL" id="BBH25328.1"/>
    </source>
</evidence>
<dbReference type="AlphaFoldDB" id="A0A3G9JMA6"/>
<dbReference type="GO" id="GO:0000160">
    <property type="term" value="P:phosphorelay signal transduction system"/>
    <property type="evidence" value="ECO:0007669"/>
    <property type="project" value="UniProtKB-KW"/>
</dbReference>
<dbReference type="SUPFAM" id="SSF46689">
    <property type="entry name" value="Homeodomain-like"/>
    <property type="match status" value="2"/>
</dbReference>
<dbReference type="KEGG" id="ebm:SG0102_02620"/>
<gene>
    <name evidence="11" type="ORF">SG0102_02620</name>
</gene>
<name>A0A3G9JMA6_9FIRM</name>
<keyword evidence="6 11" id="KW-0238">DNA-binding</keyword>
<accession>A0A3G9JMA6</accession>
<dbReference type="PROSITE" id="PS00041">
    <property type="entry name" value="HTH_ARAC_FAMILY_1"/>
    <property type="match status" value="1"/>
</dbReference>
<reference evidence="11 12" key="1">
    <citation type="submission" date="2018-11" db="EMBL/GenBank/DDBJ databases">
        <title>Novel Erysipelotrichaceae bacterium isolated from small intestine of a swine.</title>
        <authorList>
            <person name="Kim J.S."/>
            <person name="Choe H."/>
            <person name="Lee Y.R."/>
            <person name="Kim K.M."/>
            <person name="Park D.S."/>
        </authorList>
    </citation>
    <scope>NUCLEOTIDE SEQUENCE [LARGE SCALE GENOMIC DNA]</scope>
    <source>
        <strain evidence="11 12">SG0102</strain>
    </source>
</reference>
<evidence type="ECO:0000256" key="3">
    <source>
        <dbReference type="ARBA" id="ARBA00022553"/>
    </source>
</evidence>
<dbReference type="SMART" id="SM00448">
    <property type="entry name" value="REC"/>
    <property type="match status" value="1"/>
</dbReference>
<comment type="subcellular location">
    <subcellularLocation>
        <location evidence="1">Cytoplasm</location>
    </subcellularLocation>
</comment>
<keyword evidence="7" id="KW-0804">Transcription</keyword>
<dbReference type="Pfam" id="PF12833">
    <property type="entry name" value="HTH_18"/>
    <property type="match status" value="1"/>
</dbReference>
<keyword evidence="5" id="KW-0805">Transcription regulation</keyword>
<dbReference type="GO" id="GO:0005737">
    <property type="term" value="C:cytoplasm"/>
    <property type="evidence" value="ECO:0007669"/>
    <property type="project" value="UniProtKB-SubCell"/>
</dbReference>
<dbReference type="InterPro" id="IPR011006">
    <property type="entry name" value="CheY-like_superfamily"/>
</dbReference>
<keyword evidence="4" id="KW-0902">Two-component regulatory system</keyword>
<dbReference type="InterPro" id="IPR018062">
    <property type="entry name" value="HTH_AraC-typ_CS"/>
</dbReference>
<evidence type="ECO:0000256" key="8">
    <source>
        <dbReference type="PROSITE-ProRule" id="PRU00169"/>
    </source>
</evidence>
<dbReference type="InParanoid" id="A0A3G9JMA6"/>
<protein>
    <submittedName>
        <fullName evidence="11">DNA-binding response regulator</fullName>
    </submittedName>
</protein>
<dbReference type="SMART" id="SM00342">
    <property type="entry name" value="HTH_ARAC"/>
    <property type="match status" value="1"/>
</dbReference>
<dbReference type="Proteomes" id="UP000268059">
    <property type="component" value="Chromosome"/>
</dbReference>
<evidence type="ECO:0000259" key="10">
    <source>
        <dbReference type="PROSITE" id="PS50110"/>
    </source>
</evidence>
<dbReference type="InterPro" id="IPR018060">
    <property type="entry name" value="HTH_AraC"/>
</dbReference>
<dbReference type="InterPro" id="IPR009057">
    <property type="entry name" value="Homeodomain-like_sf"/>
</dbReference>
<dbReference type="InterPro" id="IPR020449">
    <property type="entry name" value="Tscrpt_reg_AraC-type_HTH"/>
</dbReference>
<evidence type="ECO:0000256" key="1">
    <source>
        <dbReference type="ARBA" id="ARBA00004496"/>
    </source>
</evidence>
<dbReference type="FunCoup" id="A0A3G9JMA6">
    <property type="interactions" value="28"/>
</dbReference>
<evidence type="ECO:0000313" key="12">
    <source>
        <dbReference type="Proteomes" id="UP000268059"/>
    </source>
</evidence>
<dbReference type="PANTHER" id="PTHR42713:SF3">
    <property type="entry name" value="TRANSCRIPTIONAL REGULATORY PROTEIN HPTR"/>
    <property type="match status" value="1"/>
</dbReference>
<proteinExistence type="predicted"/>
<dbReference type="EMBL" id="AP019309">
    <property type="protein sequence ID" value="BBH25328.1"/>
    <property type="molecule type" value="Genomic_DNA"/>
</dbReference>
<dbReference type="PANTHER" id="PTHR42713">
    <property type="entry name" value="HISTIDINE KINASE-RELATED"/>
    <property type="match status" value="1"/>
</dbReference>
<dbReference type="CDD" id="cd17536">
    <property type="entry name" value="REC_YesN-like"/>
    <property type="match status" value="1"/>
</dbReference>
<sequence length="504" mass="58529">MYSILVADDEKIGRKGVHFLLNQMDEDLDIIEAKNGKEALAYIQNHPLDILLTDIKMPFLDGIELIKEALKVQPQLKIAIFSGYSDFEYAKKALSLGVLEYILKPVNPEEFKATMAKVIAQVDDLKATAEKEDKTENLIKEHILYNLVNGNSDEAIEEHLGSTVEDYIKPYHRLILLQFPENFFGNKEDIQKDFLKCIRLPFDYLNLNLSQSLFFFEEDAFDAINAAAHDIFNMLQIQYHTKGYIAISKSIKDLSEIENKVETLEEILEGMYYHPDKYIYSELDEDNISVAPYEDIEDLTKRVKHDINLKDINRLKKDFDNFYAIYYAQDDFSNDYIKFLFSGMIKDIYNALTVTKEKDLDAMIVRFYRANDFKAIRSIMDEFIALLEKEFQKSESLNHQEIKDVIRYVYNNYNLDLSVDSLAEQVCLAPSYLSHIFKKETGENLGKFIKRVRMEKAKELLESSNEKIVSIAVAVGYANVSYFCQSFREYYGISPQKYRSQGES</sequence>
<dbReference type="PROSITE" id="PS01124">
    <property type="entry name" value="HTH_ARAC_FAMILY_2"/>
    <property type="match status" value="1"/>
</dbReference>
<dbReference type="Pfam" id="PF00072">
    <property type="entry name" value="Response_reg"/>
    <property type="match status" value="1"/>
</dbReference>
<dbReference type="GO" id="GO:0043565">
    <property type="term" value="F:sequence-specific DNA binding"/>
    <property type="evidence" value="ECO:0007669"/>
    <property type="project" value="InterPro"/>
</dbReference>
<dbReference type="InterPro" id="IPR001789">
    <property type="entry name" value="Sig_transdc_resp-reg_receiver"/>
</dbReference>
<dbReference type="OrthoDB" id="9794370at2"/>
<evidence type="ECO:0000256" key="2">
    <source>
        <dbReference type="ARBA" id="ARBA00022490"/>
    </source>
</evidence>
<dbReference type="PRINTS" id="PR00032">
    <property type="entry name" value="HTHARAC"/>
</dbReference>
<dbReference type="Gene3D" id="1.10.10.60">
    <property type="entry name" value="Homeodomain-like"/>
    <property type="match status" value="2"/>
</dbReference>
<dbReference type="RefSeq" id="WP_125118282.1">
    <property type="nucleotide sequence ID" value="NZ_AP019309.1"/>
</dbReference>
<evidence type="ECO:0000256" key="4">
    <source>
        <dbReference type="ARBA" id="ARBA00023012"/>
    </source>
</evidence>
<evidence type="ECO:0000256" key="5">
    <source>
        <dbReference type="ARBA" id="ARBA00023015"/>
    </source>
</evidence>
<dbReference type="PROSITE" id="PS50110">
    <property type="entry name" value="RESPONSE_REGULATORY"/>
    <property type="match status" value="1"/>
</dbReference>
<dbReference type="SUPFAM" id="SSF52172">
    <property type="entry name" value="CheY-like"/>
    <property type="match status" value="1"/>
</dbReference>
<dbReference type="InterPro" id="IPR051552">
    <property type="entry name" value="HptR"/>
</dbReference>
<evidence type="ECO:0000259" key="9">
    <source>
        <dbReference type="PROSITE" id="PS01124"/>
    </source>
</evidence>
<keyword evidence="3 8" id="KW-0597">Phosphoprotein</keyword>
<keyword evidence="12" id="KW-1185">Reference proteome</keyword>
<keyword evidence="2" id="KW-0963">Cytoplasm</keyword>
<dbReference type="GO" id="GO:0003700">
    <property type="term" value="F:DNA-binding transcription factor activity"/>
    <property type="evidence" value="ECO:0007669"/>
    <property type="project" value="InterPro"/>
</dbReference>
<feature type="domain" description="HTH araC/xylS-type" evidence="9">
    <location>
        <begin position="403"/>
        <end position="501"/>
    </location>
</feature>
<evidence type="ECO:0000256" key="6">
    <source>
        <dbReference type="ARBA" id="ARBA00023125"/>
    </source>
</evidence>
<evidence type="ECO:0000256" key="7">
    <source>
        <dbReference type="ARBA" id="ARBA00023163"/>
    </source>
</evidence>
<dbReference type="Gene3D" id="3.40.50.2300">
    <property type="match status" value="1"/>
</dbReference>
<feature type="domain" description="Response regulatory" evidence="10">
    <location>
        <begin position="3"/>
        <end position="119"/>
    </location>
</feature>
<feature type="modified residue" description="4-aspartylphosphate" evidence="8">
    <location>
        <position position="54"/>
    </location>
</feature>
<organism evidence="11 12">
    <name type="scientific">Intestinibaculum porci</name>
    <dbReference type="NCBI Taxonomy" id="2487118"/>
    <lineage>
        <taxon>Bacteria</taxon>
        <taxon>Bacillati</taxon>
        <taxon>Bacillota</taxon>
        <taxon>Erysipelotrichia</taxon>
        <taxon>Erysipelotrichales</taxon>
        <taxon>Erysipelotrichaceae</taxon>
        <taxon>Intestinibaculum</taxon>
    </lineage>
</organism>